<proteinExistence type="predicted"/>
<evidence type="ECO:0000313" key="2">
    <source>
        <dbReference type="Proteomes" id="UP000590749"/>
    </source>
</evidence>
<organism evidence="1 2">
    <name type="scientific">Actinoplanes campanulatus</name>
    <dbReference type="NCBI Taxonomy" id="113559"/>
    <lineage>
        <taxon>Bacteria</taxon>
        <taxon>Bacillati</taxon>
        <taxon>Actinomycetota</taxon>
        <taxon>Actinomycetes</taxon>
        <taxon>Micromonosporales</taxon>
        <taxon>Micromonosporaceae</taxon>
        <taxon>Actinoplanes</taxon>
    </lineage>
</organism>
<dbReference type="AlphaFoldDB" id="A0A7W5AE66"/>
<comment type="caution">
    <text evidence="1">The sequence shown here is derived from an EMBL/GenBank/DDBJ whole genome shotgun (WGS) entry which is preliminary data.</text>
</comment>
<evidence type="ECO:0000313" key="1">
    <source>
        <dbReference type="EMBL" id="MBB3094402.1"/>
    </source>
</evidence>
<keyword evidence="2" id="KW-1185">Reference proteome</keyword>
<name>A0A7W5AE66_9ACTN</name>
<reference evidence="1 2" key="1">
    <citation type="submission" date="2020-08" db="EMBL/GenBank/DDBJ databases">
        <title>Genomic Encyclopedia of Type Strains, Phase III (KMG-III): the genomes of soil and plant-associated and newly described type strains.</title>
        <authorList>
            <person name="Whitman W."/>
        </authorList>
    </citation>
    <scope>NUCLEOTIDE SEQUENCE [LARGE SCALE GENOMIC DNA]</scope>
    <source>
        <strain evidence="1 2">CECT 3287</strain>
    </source>
</reference>
<sequence length="210" mass="22392">MSRSWATTPAKVGQLVAVPSFGGHVVEERHRAACTVGARQGRGGHLDHPAVGCHLSWSRSAFRFQLFLLYACPRPRLSGPFRSLGAISLPAPACAAPAGRRSVPGQAEPDRHVLTCRRSRPPAFRSRWPGGRGVADQAPGLPARGRCACRPVRVVALTPGWARTAAESWSPTWHMAATAAHVAASVCAHLRKLALTGTSRECGTPVHRLV</sequence>
<protein>
    <submittedName>
        <fullName evidence="1">Uncharacterized protein</fullName>
    </submittedName>
</protein>
<gene>
    <name evidence="1" type="ORF">FHR83_002054</name>
</gene>
<dbReference type="EMBL" id="JACHXF010000003">
    <property type="protein sequence ID" value="MBB3094402.1"/>
    <property type="molecule type" value="Genomic_DNA"/>
</dbReference>
<dbReference type="Proteomes" id="UP000590749">
    <property type="component" value="Unassembled WGS sequence"/>
</dbReference>
<accession>A0A7W5AE66</accession>